<sequence length="72" mass="7868">MHQATGYWLGEVAGRSKVDQDHVLASGFGGRTSVRPLRSYSSSHLGQKTGLQSRLPMLPELLLWLPVLLIGP</sequence>
<reference evidence="1 2" key="1">
    <citation type="journal article" date="2019" name="G3 (Bethesda)">
        <title>Sequencing of a Wild Apple (Malus baccata) Genome Unravels the Differences Between Cultivated and Wild Apple Species Regarding Disease Resistance and Cold Tolerance.</title>
        <authorList>
            <person name="Chen X."/>
        </authorList>
    </citation>
    <scope>NUCLEOTIDE SEQUENCE [LARGE SCALE GENOMIC DNA]</scope>
    <source>
        <strain evidence="2">cv. Shandingzi</strain>
        <tissue evidence="1">Leaves</tissue>
    </source>
</reference>
<evidence type="ECO:0000313" key="1">
    <source>
        <dbReference type="EMBL" id="TQE04044.1"/>
    </source>
</evidence>
<dbReference type="Proteomes" id="UP000315295">
    <property type="component" value="Unassembled WGS sequence"/>
</dbReference>
<protein>
    <submittedName>
        <fullName evidence="1">Uncharacterized protein</fullName>
    </submittedName>
</protein>
<keyword evidence="2" id="KW-1185">Reference proteome</keyword>
<comment type="caution">
    <text evidence="1">The sequence shown here is derived from an EMBL/GenBank/DDBJ whole genome shotgun (WGS) entry which is preliminary data.</text>
</comment>
<dbReference type="AlphaFoldDB" id="A0A540MZ52"/>
<evidence type="ECO:0000313" key="2">
    <source>
        <dbReference type="Proteomes" id="UP000315295"/>
    </source>
</evidence>
<organism evidence="1 2">
    <name type="scientific">Malus baccata</name>
    <name type="common">Siberian crab apple</name>
    <name type="synonym">Pyrus baccata</name>
    <dbReference type="NCBI Taxonomy" id="106549"/>
    <lineage>
        <taxon>Eukaryota</taxon>
        <taxon>Viridiplantae</taxon>
        <taxon>Streptophyta</taxon>
        <taxon>Embryophyta</taxon>
        <taxon>Tracheophyta</taxon>
        <taxon>Spermatophyta</taxon>
        <taxon>Magnoliopsida</taxon>
        <taxon>eudicotyledons</taxon>
        <taxon>Gunneridae</taxon>
        <taxon>Pentapetalae</taxon>
        <taxon>rosids</taxon>
        <taxon>fabids</taxon>
        <taxon>Rosales</taxon>
        <taxon>Rosaceae</taxon>
        <taxon>Amygdaloideae</taxon>
        <taxon>Maleae</taxon>
        <taxon>Malus</taxon>
    </lineage>
</organism>
<proteinExistence type="predicted"/>
<dbReference type="EMBL" id="VIEB01000147">
    <property type="protein sequence ID" value="TQE04044.1"/>
    <property type="molecule type" value="Genomic_DNA"/>
</dbReference>
<gene>
    <name evidence="1" type="ORF">C1H46_010415</name>
</gene>
<name>A0A540MZ52_MALBA</name>
<accession>A0A540MZ52</accession>